<evidence type="ECO:0000313" key="2">
    <source>
        <dbReference type="Proteomes" id="UP001231649"/>
    </source>
</evidence>
<proteinExistence type="predicted"/>
<comment type="caution">
    <text evidence="1">The sequence shown here is derived from an EMBL/GenBank/DDBJ whole genome shotgun (WGS) entry which is preliminary data.</text>
</comment>
<sequence length="1911" mass="206235">MDYSSTGAMRSPFSPRVRQSITGRRPIGLSSAKKNQSKFMQSAGEQTGDVVYKTPVTTIETYGMPLPVMVTEALTFASGEVSVRLSACGWCWVVSGRRIISWPRNSTISSTASAAPASTIARELSLPQTDLAHKADLVVLFYMEGAQMPSCIGVSPEGTVRYWPSVGQEGVYIDVSCELAGQECEKLGDYTPEGLVLATTTCTVVLLNPTVVDGRATVTCRTLRPPSGWLGGIGRRVSLLFFGSMPAHADTKLVGVVVLAGGGGAESTIALVSGGPALQLWRGAELHEHALRRALTDAHARAHLAPHGELNSLEIMALDVRASGNNALLLLIATVNVARSPEMRYAIAHICVEDPSKPRVTSVVPARGWAGEADEPPRFLPLAHRAILYTSKYIAIVSTTVANDKVDYIDVSSEGDKLLGAELCGGVPLLFSHKHGVLALSQPDAVHTTPCAAACRCCSATSTACWRSASPTPSILRREYTQRQGGLHRRVVGGRQAAGRRAVRRRAAAVQPQARRAGAQPARRRPYYAVSIHNDKVDYIDVSSEGDKLLGAELCGGVPLLFSHKHGVLALSQPDAVHTTPCAAACRCCSATSTACWRSASPTPSILRREYTQRQGGLHRRVVGGRQAAGRRAVRRRAAAVQPQARRAGAQPARRRPYYAVSIHNDKVDYIDVSSEGDKLLGAELCGGVPLLFSYKHGVLALSQPDAVHTTPCAAACRCCSATSTACWRSASPTPSILRREYTQRQGGLHRRVVGGRQAAGRRAVRRRAAAVQPQARRAGAQPARRRPYYAVSIHNDKVDYIDVSSEGDKLLGAELCGGVPLLFSHKHGVLALSQPDAVHTTPCAAACRCCSATSTACWRSASPTPSILRREYTQRQGGLHRRVVGGRQAAGRRAVRRRAAAVQPQARRAGAQPARRRPYYAVSIHNDKVDYIDVSSEGDKLLGAELCGGVPLLFSHKHGVLALSQPDAVHTTPCAAACRCCSATSTACWRSASPTPSILRREYTQRQGGLHRRVVGGRQAAGRRAVRRRAAAVQPQARRAGAQPARRRPYYAVSIHNDKVDYIDVSSEGDKLLGAELCGGVPLLFSHKHGVLALSQPDAVHTTPCAAACRCCSATSTACWRSASPTPSILRREYTQRQGGLHRRVVGGRQAAGRRAVRRRAAAVQPQARRAGAQPARRRPYYAVSIHNDKVDYIDVSSEGDKLLGAELCGGVPLLFSHKHGVLALSQPDAVHTTPSMCESPMGSPCPSDMYDGNLSLYEIDPHEVSLVTTDACGKLKTAFLFHVRRDAAACRALLAELFPRAREHDERDVDSVLDRSVLRIATDMLDDIPAGDPRWKQRGGAATNICLGSSAALQVAAQLRDKQRAFSLFCDFLRAVGLWQRLGLVTRECGGGVVSTESALCGLAEQLCAAAALRRLQQGPDAQLIDAAIYQVVCGDNPEVEEEPEVEEALSSGALSPGDVCYRRVSRVSRVLRALALAPPPQHDARAQATHAAATINILTSVLSGVAATRAQWAGGAAAPALGPRALLPALGALLRRGVLQAAHQCPDATLRAQVYEAAATLADLILTDAEHLNASSHTQHVYERIRREAIQPFIDEGQTERAAALAEKFKDFELLIEMCIKSNDLDKLFAYIDKYSNEGIASVTFASLADGGGARAALLLRAVGARCAAPLRAWLRAAPARTPLLALHELSTQHYARAAEALLVMANEELDSVNRLTTTASLAKLCLVASDEPGSQQSGAWQRLESRLALAEQHAALPRDIRLHHGLDAHDTKVLPPEDVVQMYIDSESKSLTEYDYKKALDLTDYIQDMERRDDLRLRVWCACIRRDDWSSCRVEAPADELHNKMFFRLIDLVHVMGGDLELLLPPVEDILTAPELAELVSDSRFHFIIKYGYECVDTTRNDSMNEG</sequence>
<reference evidence="1" key="1">
    <citation type="submission" date="2023-03" db="EMBL/GenBank/DDBJ databases">
        <title>Chromosome-level genomes of two armyworms, Mythimna separata and Mythimna loreyi, provide insights into the biosynthesis and reception of sex pheromones.</title>
        <authorList>
            <person name="Zhao H."/>
        </authorList>
    </citation>
    <scope>NUCLEOTIDE SEQUENCE</scope>
    <source>
        <strain evidence="1">BeijingLab</strain>
    </source>
</reference>
<accession>A0ACC2QBN5</accession>
<gene>
    <name evidence="1" type="ORF">PYW08_007398</name>
</gene>
<name>A0ACC2QBN5_9NEOP</name>
<evidence type="ECO:0000313" key="1">
    <source>
        <dbReference type="EMBL" id="KAJ8713778.1"/>
    </source>
</evidence>
<dbReference type="Proteomes" id="UP001231649">
    <property type="component" value="Chromosome 20"/>
</dbReference>
<dbReference type="EMBL" id="CM056796">
    <property type="protein sequence ID" value="KAJ8713778.1"/>
    <property type="molecule type" value="Genomic_DNA"/>
</dbReference>
<organism evidence="1 2">
    <name type="scientific">Mythimna loreyi</name>
    <dbReference type="NCBI Taxonomy" id="667449"/>
    <lineage>
        <taxon>Eukaryota</taxon>
        <taxon>Metazoa</taxon>
        <taxon>Ecdysozoa</taxon>
        <taxon>Arthropoda</taxon>
        <taxon>Hexapoda</taxon>
        <taxon>Insecta</taxon>
        <taxon>Pterygota</taxon>
        <taxon>Neoptera</taxon>
        <taxon>Endopterygota</taxon>
        <taxon>Lepidoptera</taxon>
        <taxon>Glossata</taxon>
        <taxon>Ditrysia</taxon>
        <taxon>Noctuoidea</taxon>
        <taxon>Noctuidae</taxon>
        <taxon>Noctuinae</taxon>
        <taxon>Hadenini</taxon>
        <taxon>Mythimna</taxon>
    </lineage>
</organism>
<protein>
    <submittedName>
        <fullName evidence="1">Uncharacterized protein</fullName>
    </submittedName>
</protein>
<keyword evidence="2" id="KW-1185">Reference proteome</keyword>